<proteinExistence type="predicted"/>
<organism evidence="2 3">
    <name type="scientific">Streptomyces graminearus</name>
    <dbReference type="NCBI Taxonomy" id="284030"/>
    <lineage>
        <taxon>Bacteria</taxon>
        <taxon>Bacillati</taxon>
        <taxon>Actinomycetota</taxon>
        <taxon>Actinomycetes</taxon>
        <taxon>Kitasatosporales</taxon>
        <taxon>Streptomycetaceae</taxon>
        <taxon>Streptomyces</taxon>
    </lineage>
</organism>
<sequence>MRVAEWLIRIQLALPVRDPARAYYVDPTWTAWEGLPDDESARDYLRTTSWRISMPPERSWDSPPPKSEDLLRDSP</sequence>
<name>A0ABN3LYE8_9ACTN</name>
<reference evidence="2 3" key="1">
    <citation type="journal article" date="2019" name="Int. J. Syst. Evol. Microbiol.">
        <title>The Global Catalogue of Microorganisms (GCM) 10K type strain sequencing project: providing services to taxonomists for standard genome sequencing and annotation.</title>
        <authorList>
            <consortium name="The Broad Institute Genomics Platform"/>
            <consortium name="The Broad Institute Genome Sequencing Center for Infectious Disease"/>
            <person name="Wu L."/>
            <person name="Ma J."/>
        </authorList>
    </citation>
    <scope>NUCLEOTIDE SEQUENCE [LARGE SCALE GENOMIC DNA]</scope>
    <source>
        <strain evidence="2 3">JCM 6923</strain>
    </source>
</reference>
<dbReference type="Proteomes" id="UP001501721">
    <property type="component" value="Unassembled WGS sequence"/>
</dbReference>
<feature type="compositionally biased region" description="Basic and acidic residues" evidence="1">
    <location>
        <begin position="66"/>
        <end position="75"/>
    </location>
</feature>
<evidence type="ECO:0000313" key="3">
    <source>
        <dbReference type="Proteomes" id="UP001501721"/>
    </source>
</evidence>
<feature type="region of interest" description="Disordered" evidence="1">
    <location>
        <begin position="54"/>
        <end position="75"/>
    </location>
</feature>
<comment type="caution">
    <text evidence="2">The sequence shown here is derived from an EMBL/GenBank/DDBJ whole genome shotgun (WGS) entry which is preliminary data.</text>
</comment>
<gene>
    <name evidence="2" type="ORF">GCM10010422_43890</name>
</gene>
<evidence type="ECO:0000313" key="2">
    <source>
        <dbReference type="EMBL" id="GAA2492289.1"/>
    </source>
</evidence>
<protein>
    <submittedName>
        <fullName evidence="2">Uncharacterized protein</fullName>
    </submittedName>
</protein>
<evidence type="ECO:0000256" key="1">
    <source>
        <dbReference type="SAM" id="MobiDB-lite"/>
    </source>
</evidence>
<keyword evidence="3" id="KW-1185">Reference proteome</keyword>
<dbReference type="EMBL" id="BAAATL010000020">
    <property type="protein sequence ID" value="GAA2492289.1"/>
    <property type="molecule type" value="Genomic_DNA"/>
</dbReference>
<accession>A0ABN3LYE8</accession>